<dbReference type="InterPro" id="IPR029260">
    <property type="entry name" value="DSPn"/>
</dbReference>
<dbReference type="CDD" id="cd17657">
    <property type="entry name" value="CDC14_N"/>
    <property type="match status" value="1"/>
</dbReference>
<dbReference type="EC" id="3.1.3.48" evidence="2"/>
<dbReference type="InterPro" id="IPR020422">
    <property type="entry name" value="TYR_PHOSPHATASE_DUAL_dom"/>
</dbReference>
<dbReference type="SUPFAM" id="SSF52799">
    <property type="entry name" value="(Phosphotyrosine protein) phosphatases II"/>
    <property type="match status" value="2"/>
</dbReference>
<reference evidence="8" key="1">
    <citation type="submission" date="2017-02" db="UniProtKB">
        <authorList>
            <consortium name="WormBaseParasite"/>
        </authorList>
    </citation>
    <scope>IDENTIFICATION</scope>
</reference>
<evidence type="ECO:0000256" key="3">
    <source>
        <dbReference type="ARBA" id="ARBA00022801"/>
    </source>
</evidence>
<dbReference type="AlphaFoldDB" id="A0A0N5ABU8"/>
<dbReference type="FunFam" id="3.90.190.10:FF:000006">
    <property type="entry name" value="Dual specificity protein phosphatase CDC14B"/>
    <property type="match status" value="1"/>
</dbReference>
<evidence type="ECO:0000313" key="7">
    <source>
        <dbReference type="Proteomes" id="UP000046393"/>
    </source>
</evidence>
<protein>
    <recommendedName>
        <fullName evidence="2">protein-tyrosine-phosphatase</fullName>
        <ecNumber evidence="2">3.1.3.48</ecNumber>
    </recommendedName>
</protein>
<evidence type="ECO:0000256" key="1">
    <source>
        <dbReference type="ARBA" id="ARBA00007315"/>
    </source>
</evidence>
<dbReference type="PANTHER" id="PTHR23339">
    <property type="entry name" value="TYROSINE SPECIFIC PROTEIN PHOSPHATASE AND DUAL SPECIFICITY PROTEIN PHOSPHATASE"/>
    <property type="match status" value="1"/>
</dbReference>
<dbReference type="InterPro" id="IPR029021">
    <property type="entry name" value="Prot-tyrosine_phosphatase-like"/>
</dbReference>
<feature type="domain" description="Tyrosine-protein phosphatase" evidence="5">
    <location>
        <begin position="178"/>
        <end position="336"/>
    </location>
</feature>
<keyword evidence="4" id="KW-0904">Protein phosphatase</keyword>
<evidence type="ECO:0000259" key="5">
    <source>
        <dbReference type="PROSITE" id="PS50054"/>
    </source>
</evidence>
<evidence type="ECO:0000259" key="6">
    <source>
        <dbReference type="PROSITE" id="PS50056"/>
    </source>
</evidence>
<proteinExistence type="inferred from homology"/>
<comment type="similarity">
    <text evidence="1">Belongs to the protein-tyrosine phosphatase family. Non-receptor class CDC14 subfamily.</text>
</comment>
<keyword evidence="3" id="KW-0378">Hydrolase</keyword>
<dbReference type="Pfam" id="PF14671">
    <property type="entry name" value="DSPn"/>
    <property type="match status" value="1"/>
</dbReference>
<accession>A0A0N5ABU8</accession>
<dbReference type="InterPro" id="IPR016130">
    <property type="entry name" value="Tyr_Pase_AS"/>
</dbReference>
<sequence length="474" mass="54020">MFLPVGKLCGRVAEVISNRLYLCSFYNHPESDSKTWYYCVDNDVHYDSFNCDFGPLNLSVLYRFCMKLKEKLKNLEQKKTIVVYSGPTDEARANTAYLIGAYCIIYLAMSAEVAYQLVHRAEPCGFIGFRDAAMGAQTYRLHLHNVLKGVEKAVKFNWLRFDEFDPEEYEFYEKVQNGDLNWIIPNKVLSFCGPHNKSAVENEYVHHSPEVYFEYFKDHGITTIIRLNKRMYDAKRFTKAGFDHIDLFFMDGSTPSDDIIEKFINVVDNARGAVAVHCKAGLGRTGTLIGCWLMKEYGLTAAESMAWLRICRPGSVIGSQQQFLIRKQPWCWAIGSSKVDEMKLADTNENKVFESLAVHNEEVPAINEECIVDEFGRTQGDRLLAMKVKAQSHFINKHPSQIVSVMSMCPSHLSSKSKSARRLSELRSKPYPHSSIKVQMTPAVFGLRSQADNAFEVKNNKEEDSCIEVQAYAI</sequence>
<dbReference type="CDD" id="cd14499">
    <property type="entry name" value="CDC14_C"/>
    <property type="match status" value="1"/>
</dbReference>
<evidence type="ECO:0000256" key="4">
    <source>
        <dbReference type="ARBA" id="ARBA00022912"/>
    </source>
</evidence>
<dbReference type="Proteomes" id="UP000046393">
    <property type="component" value="Unplaced"/>
</dbReference>
<dbReference type="PROSITE" id="PS50054">
    <property type="entry name" value="TYR_PHOSPHATASE_DUAL"/>
    <property type="match status" value="1"/>
</dbReference>
<keyword evidence="7" id="KW-1185">Reference proteome</keyword>
<dbReference type="InterPro" id="IPR000387">
    <property type="entry name" value="Tyr_Pase_dom"/>
</dbReference>
<dbReference type="Gene3D" id="3.90.190.10">
    <property type="entry name" value="Protein tyrosine phosphatase superfamily"/>
    <property type="match status" value="2"/>
</dbReference>
<organism evidence="7 8">
    <name type="scientific">Syphacia muris</name>
    <dbReference type="NCBI Taxonomy" id="451379"/>
    <lineage>
        <taxon>Eukaryota</taxon>
        <taxon>Metazoa</taxon>
        <taxon>Ecdysozoa</taxon>
        <taxon>Nematoda</taxon>
        <taxon>Chromadorea</taxon>
        <taxon>Rhabditida</taxon>
        <taxon>Spirurina</taxon>
        <taxon>Oxyuridomorpha</taxon>
        <taxon>Oxyuroidea</taxon>
        <taxon>Oxyuridae</taxon>
        <taxon>Syphacia</taxon>
    </lineage>
</organism>
<evidence type="ECO:0000313" key="8">
    <source>
        <dbReference type="WBParaSite" id="SMUV_0000162401-mRNA-1"/>
    </source>
</evidence>
<dbReference type="Pfam" id="PF22785">
    <property type="entry name" value="Tc-R-P"/>
    <property type="match status" value="1"/>
</dbReference>
<dbReference type="InterPro" id="IPR050561">
    <property type="entry name" value="PTP"/>
</dbReference>
<dbReference type="InterPro" id="IPR044506">
    <property type="entry name" value="CDC14_C"/>
</dbReference>
<feature type="domain" description="Tyrosine specific protein phosphatases" evidence="6">
    <location>
        <begin position="261"/>
        <end position="323"/>
    </location>
</feature>
<dbReference type="GO" id="GO:0004725">
    <property type="term" value="F:protein tyrosine phosphatase activity"/>
    <property type="evidence" value="ECO:0007669"/>
    <property type="project" value="UniProtKB-EC"/>
</dbReference>
<evidence type="ECO:0000256" key="2">
    <source>
        <dbReference type="ARBA" id="ARBA00013064"/>
    </source>
</evidence>
<dbReference type="PROSITE" id="PS00383">
    <property type="entry name" value="TYR_PHOSPHATASE_1"/>
    <property type="match status" value="1"/>
</dbReference>
<dbReference type="SMART" id="SM00195">
    <property type="entry name" value="DSPc"/>
    <property type="match status" value="1"/>
</dbReference>
<name>A0A0N5ABU8_9BILA</name>
<dbReference type="STRING" id="451379.A0A0N5ABU8"/>
<dbReference type="PROSITE" id="PS50056">
    <property type="entry name" value="TYR_PHOSPHATASE_2"/>
    <property type="match status" value="1"/>
</dbReference>
<dbReference type="WBParaSite" id="SMUV_0000162401-mRNA-1">
    <property type="protein sequence ID" value="SMUV_0000162401-mRNA-1"/>
    <property type="gene ID" value="SMUV_0000162401"/>
</dbReference>